<dbReference type="Pfam" id="PF02401">
    <property type="entry name" value="LYTB"/>
    <property type="match status" value="1"/>
</dbReference>
<reference evidence="6" key="1">
    <citation type="journal article" date="2023" name="ISME J.">
        <title>Emergence of putative energy parasites within Clostridia revealed by genome analysis of a novel endosymbiotic clade.</title>
        <authorList>
            <person name="Takahashi K."/>
            <person name="Kuwahara H."/>
            <person name="Horikawa Y."/>
            <person name="Izawa K."/>
            <person name="Kato D."/>
            <person name="Inagaki T."/>
            <person name="Yuki M."/>
            <person name="Ohkuma M."/>
            <person name="Hongoh Y."/>
        </authorList>
    </citation>
    <scope>NUCLEOTIDE SEQUENCE</scope>
    <source>
        <strain evidence="6">RsTa-C01</strain>
    </source>
</reference>
<dbReference type="AlphaFoldDB" id="A0AA48KZ59"/>
<proteinExistence type="predicted"/>
<evidence type="ECO:0000256" key="1">
    <source>
        <dbReference type="ARBA" id="ARBA00001966"/>
    </source>
</evidence>
<dbReference type="CDD" id="cd13944">
    <property type="entry name" value="lytB_ispH"/>
    <property type="match status" value="1"/>
</dbReference>
<dbReference type="GO" id="GO:0019288">
    <property type="term" value="P:isopentenyl diphosphate biosynthetic process, methylerythritol 4-phosphate pathway"/>
    <property type="evidence" value="ECO:0007669"/>
    <property type="project" value="InterPro"/>
</dbReference>
<sequence>MEFCISKNFGFCFGVNLAVKSAYEESENNNLLYSYGEVVHNNIVIKNLLKKNVKIINDINEIEDFENSRILIRAHGVPEKVFLDLRSKKIGKIIDRTCPKVKKIQKIVNNSYEIKKIIIIGDFKHPEIIGINGWCKFSAFIIKNLQEAKRLIIDNNLKNSKICLVVQTTFNIKKYLEIEKFFTNNFKDVEIHNTICQDTLNRQKEIIEKSKEFEMIIIFGSKESSNSNKLFEIASRYYEYSQLIETRDELDISDFNKVSKIFVCSSASTPKDLIFNREREIL</sequence>
<dbReference type="PANTHER" id="PTHR30426:SF0">
    <property type="entry name" value="4-HYDROXY-3-METHYLBUT-2-ENYL DIPHOSPHATE REDUCTASE"/>
    <property type="match status" value="1"/>
</dbReference>
<keyword evidence="3" id="KW-0479">Metal-binding</keyword>
<dbReference type="PANTHER" id="PTHR30426">
    <property type="entry name" value="4-HYDROXY-3-METHYLBUT-2-ENYL DIPHOSPHATE REDUCTASE"/>
    <property type="match status" value="1"/>
</dbReference>
<dbReference type="KEGG" id="ptrh:RsTaC01_0361"/>
<dbReference type="InterPro" id="IPR003451">
    <property type="entry name" value="LytB/IspH"/>
</dbReference>
<comment type="cofactor">
    <cofactor evidence="1">
        <name>[4Fe-4S] cluster</name>
        <dbReference type="ChEBI" id="CHEBI:49883"/>
    </cofactor>
</comment>
<gene>
    <name evidence="6" type="ORF">RsTaC01_0361</name>
</gene>
<dbReference type="Gene3D" id="3.40.1010.20">
    <property type="entry name" value="4-hydroxy-3-methylbut-2-enyl diphosphate reductase, catalytic domain"/>
    <property type="match status" value="2"/>
</dbReference>
<dbReference type="EMBL" id="AP027925">
    <property type="protein sequence ID" value="BED92577.1"/>
    <property type="molecule type" value="Genomic_DNA"/>
</dbReference>
<keyword evidence="4" id="KW-0408">Iron</keyword>
<accession>A0AA48KZ59</accession>
<dbReference type="GO" id="GO:0051539">
    <property type="term" value="F:4 iron, 4 sulfur cluster binding"/>
    <property type="evidence" value="ECO:0007669"/>
    <property type="project" value="UniProtKB-KW"/>
</dbReference>
<evidence type="ECO:0000256" key="2">
    <source>
        <dbReference type="ARBA" id="ARBA00022485"/>
    </source>
</evidence>
<evidence type="ECO:0000256" key="3">
    <source>
        <dbReference type="ARBA" id="ARBA00022723"/>
    </source>
</evidence>
<dbReference type="Gene3D" id="3.40.50.11270">
    <property type="match status" value="1"/>
</dbReference>
<dbReference type="GO" id="GO:0050992">
    <property type="term" value="P:dimethylallyl diphosphate biosynthetic process"/>
    <property type="evidence" value="ECO:0007669"/>
    <property type="project" value="InterPro"/>
</dbReference>
<dbReference type="GO" id="GO:0046872">
    <property type="term" value="F:metal ion binding"/>
    <property type="evidence" value="ECO:0007669"/>
    <property type="project" value="UniProtKB-KW"/>
</dbReference>
<keyword evidence="5" id="KW-0411">Iron-sulfur</keyword>
<evidence type="ECO:0000313" key="6">
    <source>
        <dbReference type="EMBL" id="BED92577.1"/>
    </source>
</evidence>
<organism evidence="6">
    <name type="scientific">Candidatus Paraimprobicoccus trichonymphae</name>
    <dbReference type="NCBI Taxonomy" id="3033793"/>
    <lineage>
        <taxon>Bacteria</taxon>
        <taxon>Bacillati</taxon>
        <taxon>Bacillota</taxon>
        <taxon>Clostridia</taxon>
        <taxon>Candidatus Paraimprobicoccus</taxon>
    </lineage>
</organism>
<protein>
    <submittedName>
        <fullName evidence="6">4-hydroxy-3-methylbut-2-enyl diphosphate reductase</fullName>
    </submittedName>
</protein>
<keyword evidence="2" id="KW-0004">4Fe-4S</keyword>
<evidence type="ECO:0000256" key="4">
    <source>
        <dbReference type="ARBA" id="ARBA00023004"/>
    </source>
</evidence>
<name>A0AA48KZ59_9FIRM</name>
<dbReference type="NCBIfam" id="TIGR00216">
    <property type="entry name" value="ispH_lytB"/>
    <property type="match status" value="1"/>
</dbReference>
<dbReference type="GO" id="GO:0051745">
    <property type="term" value="F:4-hydroxy-3-methylbut-2-enyl diphosphate reductase activity"/>
    <property type="evidence" value="ECO:0007669"/>
    <property type="project" value="InterPro"/>
</dbReference>
<dbReference type="Proteomes" id="UP001335720">
    <property type="component" value="Chromosome"/>
</dbReference>
<evidence type="ECO:0000256" key="5">
    <source>
        <dbReference type="ARBA" id="ARBA00023014"/>
    </source>
</evidence>